<organism evidence="2 3">
    <name type="scientific">Passalora fulva</name>
    <name type="common">Tomato leaf mold</name>
    <name type="synonym">Cladosporium fulvum</name>
    <dbReference type="NCBI Taxonomy" id="5499"/>
    <lineage>
        <taxon>Eukaryota</taxon>
        <taxon>Fungi</taxon>
        <taxon>Dikarya</taxon>
        <taxon>Ascomycota</taxon>
        <taxon>Pezizomycotina</taxon>
        <taxon>Dothideomycetes</taxon>
        <taxon>Dothideomycetidae</taxon>
        <taxon>Mycosphaerellales</taxon>
        <taxon>Mycosphaerellaceae</taxon>
        <taxon>Fulvia</taxon>
    </lineage>
</organism>
<dbReference type="EMBL" id="CP090170">
    <property type="protein sequence ID" value="UJO21326.1"/>
    <property type="molecule type" value="Genomic_DNA"/>
</dbReference>
<dbReference type="InterPro" id="IPR055100">
    <property type="entry name" value="GNAT_LYC1-like"/>
</dbReference>
<dbReference type="GeneID" id="71991154"/>
<dbReference type="Pfam" id="PF22998">
    <property type="entry name" value="GNAT_LYC1-like"/>
    <property type="match status" value="1"/>
</dbReference>
<dbReference type="RefSeq" id="XP_047765692.1">
    <property type="nucleotide sequence ID" value="XM_047910424.1"/>
</dbReference>
<reference evidence="2" key="2">
    <citation type="journal article" date="2022" name="Microb. Genom.">
        <title>A chromosome-scale genome assembly of the tomato pathogen Cladosporium fulvum reveals a compartmentalized genome architecture and the presence of a dispensable chromosome.</title>
        <authorList>
            <person name="Zaccaron A.Z."/>
            <person name="Chen L.H."/>
            <person name="Samaras A."/>
            <person name="Stergiopoulos I."/>
        </authorList>
    </citation>
    <scope>NUCLEOTIDE SEQUENCE</scope>
    <source>
        <strain evidence="2">Race5_Kim</strain>
    </source>
</reference>
<dbReference type="InterPro" id="IPR016181">
    <property type="entry name" value="Acyl_CoA_acyltransferase"/>
</dbReference>
<dbReference type="SUPFAM" id="SSF55729">
    <property type="entry name" value="Acyl-CoA N-acyltransferases (Nat)"/>
    <property type="match status" value="1"/>
</dbReference>
<dbReference type="PANTHER" id="PTHR34815:SF4">
    <property type="entry name" value="N-ACETYLTRANSFERASE DOMAIN-CONTAINING PROTEIN"/>
    <property type="match status" value="1"/>
</dbReference>
<accession>A0A9Q8USZ7</accession>
<dbReference type="OrthoDB" id="2020070at2759"/>
<gene>
    <name evidence="2" type="ORF">CLAFUR5_11276</name>
</gene>
<dbReference type="PANTHER" id="PTHR34815">
    <property type="entry name" value="LYSINE ACETYLTRANSFERASE"/>
    <property type="match status" value="1"/>
</dbReference>
<evidence type="ECO:0000259" key="1">
    <source>
        <dbReference type="Pfam" id="PF22998"/>
    </source>
</evidence>
<feature type="domain" description="LYC1 C-terminal" evidence="1">
    <location>
        <begin position="173"/>
        <end position="389"/>
    </location>
</feature>
<dbReference type="AlphaFoldDB" id="A0A9Q8USZ7"/>
<proteinExistence type="predicted"/>
<reference evidence="2" key="1">
    <citation type="submission" date="2021-12" db="EMBL/GenBank/DDBJ databases">
        <authorList>
            <person name="Zaccaron A."/>
            <person name="Stergiopoulos I."/>
        </authorList>
    </citation>
    <scope>NUCLEOTIDE SEQUENCE</scope>
    <source>
        <strain evidence="2">Race5_Kim</strain>
    </source>
</reference>
<dbReference type="InterPro" id="IPR053013">
    <property type="entry name" value="LAT"/>
</dbReference>
<dbReference type="OMA" id="TCWILVD"/>
<keyword evidence="3" id="KW-1185">Reference proteome</keyword>
<dbReference type="Gene3D" id="3.40.630.30">
    <property type="match status" value="1"/>
</dbReference>
<dbReference type="Proteomes" id="UP000756132">
    <property type="component" value="Chromosome 8"/>
</dbReference>
<name>A0A9Q8USZ7_PASFU</name>
<sequence length="389" mass="43282">MDSTGLPSKESPDLRLVVATYEELIQQQHANSEEWRGALSHEQYLQRESILYDQDLTRDGGLTPWALVYQPDSNGPRQVLCGCETLNKRALVALDGKVEDVICHGVASVFCPPKYRGKGYAGRMMEDLGKKLRSWQVDNGKACLFSILYSDIGKEFYTARGWHPFPSAQIILPAAAEQSSKDARPLGAEELSELCTADEGLLRKKLSALKDAGRTVVATVPDHRTLAWHHAREDYVAKQLCGKQPHVKGAIVGDEPGRRVFAYWTRVWTNPQEDGPNTLHILRIVVEEDTLSDIVPASTEVVAKVKDSRVTHALAAVLSVAQSEAAKWDMKEVSIWNPTSATLAAAQLTNPSVAIQHREKESITSLQWYGETGSWQDIDWVCNEKYGWC</sequence>
<evidence type="ECO:0000313" key="3">
    <source>
        <dbReference type="Proteomes" id="UP000756132"/>
    </source>
</evidence>
<evidence type="ECO:0000313" key="2">
    <source>
        <dbReference type="EMBL" id="UJO21326.1"/>
    </source>
</evidence>
<protein>
    <submittedName>
        <fullName evidence="2">Lysine acetyltransferase</fullName>
    </submittedName>
</protein>
<dbReference type="KEGG" id="ffu:CLAFUR5_11276"/>